<feature type="compositionally biased region" description="Polar residues" evidence="1">
    <location>
        <begin position="326"/>
        <end position="335"/>
    </location>
</feature>
<evidence type="ECO:0000313" key="6">
    <source>
        <dbReference type="RefSeq" id="XP_055865800.1"/>
    </source>
</evidence>
<name>A0A9W2YT53_BIOGL</name>
<feature type="region of interest" description="Disordered" evidence="1">
    <location>
        <begin position="266"/>
        <end position="375"/>
    </location>
</feature>
<dbReference type="RefSeq" id="XP_055865800.1">
    <property type="nucleotide sequence ID" value="XM_056009825.1"/>
</dbReference>
<feature type="compositionally biased region" description="Basic and acidic residues" evidence="1">
    <location>
        <begin position="357"/>
        <end position="375"/>
    </location>
</feature>
<feature type="signal peptide" evidence="3">
    <location>
        <begin position="1"/>
        <end position="19"/>
    </location>
</feature>
<evidence type="ECO:0000256" key="2">
    <source>
        <dbReference type="SAM" id="Phobius"/>
    </source>
</evidence>
<keyword evidence="5" id="KW-1185">Reference proteome</keyword>
<proteinExistence type="predicted"/>
<keyword evidence="2" id="KW-0812">Transmembrane</keyword>
<feature type="chain" id="PRO_5040765489" evidence="3">
    <location>
        <begin position="20"/>
        <end position="402"/>
    </location>
</feature>
<feature type="compositionally biased region" description="Basic and acidic residues" evidence="1">
    <location>
        <begin position="337"/>
        <end position="350"/>
    </location>
</feature>
<dbReference type="Proteomes" id="UP001165740">
    <property type="component" value="Chromosome 14"/>
</dbReference>
<protein>
    <submittedName>
        <fullName evidence="6">Uncharacterized protein LOC106063420 isoform X2</fullName>
    </submittedName>
</protein>
<reference evidence="6" key="1">
    <citation type="submission" date="2025-08" db="UniProtKB">
        <authorList>
            <consortium name="RefSeq"/>
        </authorList>
    </citation>
    <scope>IDENTIFICATION</scope>
</reference>
<gene>
    <name evidence="6" type="primary">LOC106063420</name>
</gene>
<feature type="compositionally biased region" description="Polar residues" evidence="1">
    <location>
        <begin position="304"/>
        <end position="317"/>
    </location>
</feature>
<dbReference type="GeneID" id="106063420"/>
<dbReference type="CDD" id="cd00037">
    <property type="entry name" value="CLECT"/>
    <property type="match status" value="1"/>
</dbReference>
<dbReference type="InterPro" id="IPR016187">
    <property type="entry name" value="CTDL_fold"/>
</dbReference>
<dbReference type="AlphaFoldDB" id="A0A9W2YT53"/>
<feature type="domain" description="C-type lectin" evidence="4">
    <location>
        <begin position="41"/>
        <end position="156"/>
    </location>
</feature>
<keyword evidence="2" id="KW-0472">Membrane</keyword>
<dbReference type="PROSITE" id="PS50041">
    <property type="entry name" value="C_TYPE_LECTIN_2"/>
    <property type="match status" value="1"/>
</dbReference>
<evidence type="ECO:0000256" key="1">
    <source>
        <dbReference type="SAM" id="MobiDB-lite"/>
    </source>
</evidence>
<keyword evidence="2" id="KW-1133">Transmembrane helix</keyword>
<sequence length="402" mass="45963">MIILISVLVLLLELSPVISQVPEPPKESPKESLYLKPCIVLEGVCYRCLFSTIDFSEYEDKCYDPYRDIAKFNSSNVLEQVTERCTGKYGTLRWVAARKLKDTREFVWLADNSPIEKEFWAPMFPLDSNGDCVALDVKEMKLKNIYCRYTFPYICSYSTSRRTVTITDSKRSLVLGIVVAMLTFCLICTSILGTTLYYTAQRKAKKRKARKRYTRTNEKPAGNKTPKTMHRKSQEQRQWETNLKVVRAQLIQANKEQKKKFNKVLLSKQGRKPHHHPSVSSTVDETDKEDHKFVPGSSIKEGAETTSQKSQLPSSRLNKFKVGDRSNVQMSNLATQRPKEKSSKSLNDRKPGKRPRRLDGRETAPRKSVEGWNLKVKDINADQESEEPGPVLNSQAVSCILL</sequence>
<organism evidence="5 6">
    <name type="scientific">Biomphalaria glabrata</name>
    <name type="common">Bloodfluke planorb</name>
    <name type="synonym">Freshwater snail</name>
    <dbReference type="NCBI Taxonomy" id="6526"/>
    <lineage>
        <taxon>Eukaryota</taxon>
        <taxon>Metazoa</taxon>
        <taxon>Spiralia</taxon>
        <taxon>Lophotrochozoa</taxon>
        <taxon>Mollusca</taxon>
        <taxon>Gastropoda</taxon>
        <taxon>Heterobranchia</taxon>
        <taxon>Euthyneura</taxon>
        <taxon>Panpulmonata</taxon>
        <taxon>Hygrophila</taxon>
        <taxon>Lymnaeoidea</taxon>
        <taxon>Planorbidae</taxon>
        <taxon>Biomphalaria</taxon>
    </lineage>
</organism>
<keyword evidence="3" id="KW-0732">Signal</keyword>
<evidence type="ECO:0000259" key="4">
    <source>
        <dbReference type="PROSITE" id="PS50041"/>
    </source>
</evidence>
<feature type="region of interest" description="Disordered" evidence="1">
    <location>
        <begin position="207"/>
        <end position="238"/>
    </location>
</feature>
<feature type="transmembrane region" description="Helical" evidence="2">
    <location>
        <begin position="173"/>
        <end position="200"/>
    </location>
</feature>
<dbReference type="InterPro" id="IPR016186">
    <property type="entry name" value="C-type_lectin-like/link_sf"/>
</dbReference>
<evidence type="ECO:0000313" key="5">
    <source>
        <dbReference type="Proteomes" id="UP001165740"/>
    </source>
</evidence>
<evidence type="ECO:0000256" key="3">
    <source>
        <dbReference type="SAM" id="SignalP"/>
    </source>
</evidence>
<dbReference type="Gene3D" id="3.10.100.10">
    <property type="entry name" value="Mannose-Binding Protein A, subunit A"/>
    <property type="match status" value="1"/>
</dbReference>
<dbReference type="InterPro" id="IPR001304">
    <property type="entry name" value="C-type_lectin-like"/>
</dbReference>
<dbReference type="SUPFAM" id="SSF56436">
    <property type="entry name" value="C-type lectin-like"/>
    <property type="match status" value="1"/>
</dbReference>
<accession>A0A9W2YT53</accession>